<dbReference type="EMBL" id="QRZA01000035">
    <property type="protein sequence ID" value="RGV31311.1"/>
    <property type="molecule type" value="Genomic_DNA"/>
</dbReference>
<evidence type="ECO:0000313" key="2">
    <source>
        <dbReference type="EMBL" id="RGY13322.1"/>
    </source>
</evidence>
<gene>
    <name evidence="1" type="ORF">DWW18_17915</name>
    <name evidence="3" type="ORF">DWZ68_15430</name>
    <name evidence="2" type="ORF">DXA50_16495</name>
</gene>
<evidence type="ECO:0000313" key="5">
    <source>
        <dbReference type="Proteomes" id="UP000286038"/>
    </source>
</evidence>
<name>A0A412WVH3_9BACT</name>
<comment type="caution">
    <text evidence="1">The sequence shown here is derived from an EMBL/GenBank/DDBJ whole genome shotgun (WGS) entry which is preliminary data.</text>
</comment>
<evidence type="ECO:0000313" key="4">
    <source>
        <dbReference type="Proteomes" id="UP000283589"/>
    </source>
</evidence>
<sequence length="69" mass="7582">MAKVIIRTTRKVMPALLPPGAIDDIAKVCGCGRKTVYNALRKGMKGPVSNRVKAYCLEKYGTEVENNNE</sequence>
<evidence type="ECO:0000313" key="3">
    <source>
        <dbReference type="EMBL" id="RHM40814.1"/>
    </source>
</evidence>
<accession>A0A412WVH3</accession>
<dbReference type="AlphaFoldDB" id="A0A412WVH3"/>
<dbReference type="Proteomes" id="UP000286038">
    <property type="component" value="Unassembled WGS sequence"/>
</dbReference>
<reference evidence="4 5" key="1">
    <citation type="submission" date="2018-08" db="EMBL/GenBank/DDBJ databases">
        <title>A genome reference for cultivated species of the human gut microbiota.</title>
        <authorList>
            <person name="Zou Y."/>
            <person name="Xue W."/>
            <person name="Luo G."/>
        </authorList>
    </citation>
    <scope>NUCLEOTIDE SEQUENCE [LARGE SCALE GENOMIC DNA]</scope>
    <source>
        <strain evidence="1 4">AF14-49</strain>
        <strain evidence="3 5">AF34-33</strain>
        <strain evidence="2 6">OF02-7</strain>
    </source>
</reference>
<dbReference type="EMBL" id="QRPV01000027">
    <property type="protein sequence ID" value="RHM40814.1"/>
    <property type="molecule type" value="Genomic_DNA"/>
</dbReference>
<organism evidence="1 4">
    <name type="scientific">Butyricimonas virosa</name>
    <dbReference type="NCBI Taxonomy" id="544645"/>
    <lineage>
        <taxon>Bacteria</taxon>
        <taxon>Pseudomonadati</taxon>
        <taxon>Bacteroidota</taxon>
        <taxon>Bacteroidia</taxon>
        <taxon>Bacteroidales</taxon>
        <taxon>Odoribacteraceae</taxon>
        <taxon>Butyricimonas</taxon>
    </lineage>
</organism>
<dbReference type="RefSeq" id="WP_117775549.1">
    <property type="nucleotide sequence ID" value="NZ_CABJDM010000027.1"/>
</dbReference>
<dbReference type="EMBL" id="QSCR01000037">
    <property type="protein sequence ID" value="RGY13322.1"/>
    <property type="molecule type" value="Genomic_DNA"/>
</dbReference>
<proteinExistence type="predicted"/>
<evidence type="ECO:0000313" key="6">
    <source>
        <dbReference type="Proteomes" id="UP000286063"/>
    </source>
</evidence>
<dbReference type="Proteomes" id="UP000283589">
    <property type="component" value="Unassembled WGS sequence"/>
</dbReference>
<dbReference type="OrthoDB" id="1098225at2"/>
<evidence type="ECO:0000313" key="1">
    <source>
        <dbReference type="EMBL" id="RGV31311.1"/>
    </source>
</evidence>
<dbReference type="Proteomes" id="UP000286063">
    <property type="component" value="Unassembled WGS sequence"/>
</dbReference>
<protein>
    <submittedName>
        <fullName evidence="1">Uncharacterized protein</fullName>
    </submittedName>
</protein>